<proteinExistence type="predicted"/>
<dbReference type="Proteomes" id="UP000187251">
    <property type="component" value="Unassembled WGS sequence"/>
</dbReference>
<dbReference type="InterPro" id="IPR056912">
    <property type="entry name" value="Phage_JBD30_tail_term-like"/>
</dbReference>
<sequence length="202" mass="22096">MRVSLVAEHLKLHAPVFEGRVAGGMDVDVVLGSAKQPTPAAYVIQAEDDAGDLESQTSYLQEVRDSIDVLVVLPVRDEQGVLVADMLHEVRRELFVALAGWEPEEGYEGLVYDGGSLTKIDRARCSYRFSFSAAFMLGRAGLEGEAPAETWPERELDGLAMLEGITVRVDAIDPMADPNLKKPGPDGRIEHEARMELPHGKN</sequence>
<feature type="region of interest" description="Disordered" evidence="1">
    <location>
        <begin position="174"/>
        <end position="202"/>
    </location>
</feature>
<dbReference type="Pfam" id="PF23840">
    <property type="entry name" value="Phage_tail_terminator"/>
    <property type="match status" value="1"/>
</dbReference>
<protein>
    <submittedName>
        <fullName evidence="2">Uncharacterized protein</fullName>
    </submittedName>
</protein>
<dbReference type="RefSeq" id="WP_076415470.1">
    <property type="nucleotide sequence ID" value="NZ_MJMN01000046.1"/>
</dbReference>
<accession>A0A1R1JMQ1</accession>
<dbReference type="AlphaFoldDB" id="A0A1R1JMQ1"/>
<reference evidence="2 3" key="1">
    <citation type="submission" date="2016-09" db="EMBL/GenBank/DDBJ databases">
        <title>Phylogenomics of Achromobacter.</title>
        <authorList>
            <person name="Jeukens J."/>
            <person name="Freschi L."/>
            <person name="Vincent A.T."/>
            <person name="Emond-Rheault J.-G."/>
            <person name="Kukavica-Ibrulj I."/>
            <person name="Charette S.J."/>
            <person name="Levesque R.C."/>
        </authorList>
    </citation>
    <scope>NUCLEOTIDE SEQUENCE [LARGE SCALE GENOMIC DNA]</scope>
    <source>
        <strain evidence="2 3">AUS488</strain>
    </source>
</reference>
<evidence type="ECO:0000256" key="1">
    <source>
        <dbReference type="SAM" id="MobiDB-lite"/>
    </source>
</evidence>
<organism evidence="2 3">
    <name type="scientific">Alcaligenes xylosoxydans xylosoxydans</name>
    <name type="common">Achromobacter xylosoxidans</name>
    <dbReference type="NCBI Taxonomy" id="85698"/>
    <lineage>
        <taxon>Bacteria</taxon>
        <taxon>Pseudomonadati</taxon>
        <taxon>Pseudomonadota</taxon>
        <taxon>Betaproteobacteria</taxon>
        <taxon>Burkholderiales</taxon>
        <taxon>Alcaligenaceae</taxon>
        <taxon>Achromobacter</taxon>
    </lineage>
</organism>
<comment type="caution">
    <text evidence="2">The sequence shown here is derived from an EMBL/GenBank/DDBJ whole genome shotgun (WGS) entry which is preliminary data.</text>
</comment>
<name>A0A1R1JMQ1_ALCXX</name>
<evidence type="ECO:0000313" key="3">
    <source>
        <dbReference type="Proteomes" id="UP000187251"/>
    </source>
</evidence>
<feature type="compositionally biased region" description="Basic and acidic residues" evidence="1">
    <location>
        <begin position="179"/>
        <end position="202"/>
    </location>
</feature>
<dbReference type="EMBL" id="MJMN01000046">
    <property type="protein sequence ID" value="OMG79343.1"/>
    <property type="molecule type" value="Genomic_DNA"/>
</dbReference>
<evidence type="ECO:0000313" key="2">
    <source>
        <dbReference type="EMBL" id="OMG79343.1"/>
    </source>
</evidence>
<gene>
    <name evidence="2" type="ORF">BIZ92_15215</name>
</gene>